<sequence length="324" mass="35873">MQKTTSQKTKLGIMVLSGVLLFTIAIYLIGEKQSFFTQSFEITSVFKNVKGLRLGNNVRYLGINAGNVESIDIINDTAIKVTLKMDLKTKSFIKKNAFAKISSDGLVGDMVVNIEPGPGFSEGIEDNDQIMAYDPIATYEMLSTLSETNENAAMVTAGILQITNSINKGEGTLGMLVNDRKVAQDIRQIIKNLKETTRRSATLMEKLEDVSTLIKSDQNLMGVMLNDTSIASKVRLLINDLNSTGKEFNTMSKTLNSLINDLACGENSLVNTVAHDSLLKNDLKETLENINSGSQKFDENMEALKHHPLFKGYFKDKKDKKRKN</sequence>
<protein>
    <submittedName>
        <fullName evidence="3">MlaD family protein</fullName>
    </submittedName>
</protein>
<proteinExistence type="predicted"/>
<dbReference type="InterPro" id="IPR003399">
    <property type="entry name" value="Mce/MlaD"/>
</dbReference>
<evidence type="ECO:0000313" key="4">
    <source>
        <dbReference type="Proteomes" id="UP001207408"/>
    </source>
</evidence>
<name>A0AAE3MC67_9BACT</name>
<dbReference type="PANTHER" id="PTHR33371:SF4">
    <property type="entry name" value="INTERMEMBRANE PHOSPHOLIPID TRANSPORT SYSTEM BINDING PROTEIN MLAD"/>
    <property type="match status" value="1"/>
</dbReference>
<comment type="caution">
    <text evidence="3">The sequence shown here is derived from an EMBL/GenBank/DDBJ whole genome shotgun (WGS) entry which is preliminary data.</text>
</comment>
<dbReference type="Proteomes" id="UP001207408">
    <property type="component" value="Unassembled WGS sequence"/>
</dbReference>
<feature type="domain" description="Mce/MlaD" evidence="2">
    <location>
        <begin position="41"/>
        <end position="117"/>
    </location>
</feature>
<dbReference type="RefSeq" id="WP_301198074.1">
    <property type="nucleotide sequence ID" value="NZ_JAPDPI010000006.1"/>
</dbReference>
<gene>
    <name evidence="3" type="ORF">OM074_04385</name>
</gene>
<accession>A0AAE3MC67</accession>
<dbReference type="InterPro" id="IPR052336">
    <property type="entry name" value="MlaD_Phospholipid_Transporter"/>
</dbReference>
<dbReference type="Pfam" id="PF02470">
    <property type="entry name" value="MlaD"/>
    <property type="match status" value="1"/>
</dbReference>
<dbReference type="AlphaFoldDB" id="A0AAE3MC67"/>
<dbReference type="EMBL" id="JAPDPI010000006">
    <property type="protein sequence ID" value="MCW3804852.1"/>
    <property type="molecule type" value="Genomic_DNA"/>
</dbReference>
<dbReference type="PANTHER" id="PTHR33371">
    <property type="entry name" value="INTERMEMBRANE PHOSPHOLIPID TRANSPORT SYSTEM BINDING PROTEIN MLAD-RELATED"/>
    <property type="match status" value="1"/>
</dbReference>
<evidence type="ECO:0000256" key="1">
    <source>
        <dbReference type="SAM" id="Phobius"/>
    </source>
</evidence>
<reference evidence="3" key="1">
    <citation type="submission" date="2022-10" db="EMBL/GenBank/DDBJ databases">
        <authorList>
            <person name="Yu W.X."/>
        </authorList>
    </citation>
    <scope>NUCLEOTIDE SEQUENCE</scope>
    <source>
        <strain evidence="3">D04</strain>
    </source>
</reference>
<keyword evidence="4" id="KW-1185">Reference proteome</keyword>
<organism evidence="3 4">
    <name type="scientific">Plebeiibacterium marinum</name>
    <dbReference type="NCBI Taxonomy" id="2992111"/>
    <lineage>
        <taxon>Bacteria</taxon>
        <taxon>Pseudomonadati</taxon>
        <taxon>Bacteroidota</taxon>
        <taxon>Bacteroidia</taxon>
        <taxon>Marinilabiliales</taxon>
        <taxon>Marinilabiliaceae</taxon>
        <taxon>Plebeiibacterium</taxon>
    </lineage>
</organism>
<keyword evidence="1" id="KW-0812">Transmembrane</keyword>
<evidence type="ECO:0000259" key="2">
    <source>
        <dbReference type="Pfam" id="PF02470"/>
    </source>
</evidence>
<feature type="transmembrane region" description="Helical" evidence="1">
    <location>
        <begin position="12"/>
        <end position="30"/>
    </location>
</feature>
<keyword evidence="1" id="KW-0472">Membrane</keyword>
<evidence type="ECO:0000313" key="3">
    <source>
        <dbReference type="EMBL" id="MCW3804852.1"/>
    </source>
</evidence>
<keyword evidence="1" id="KW-1133">Transmembrane helix</keyword>